<evidence type="ECO:0000313" key="2">
    <source>
        <dbReference type="EMBL" id="MUB62935.1"/>
    </source>
</evidence>
<evidence type="ECO:0000259" key="1">
    <source>
        <dbReference type="SMART" id="SM00857"/>
    </source>
</evidence>
<name>A0A3E3DRY1_9FIRM</name>
<dbReference type="InterPro" id="IPR036162">
    <property type="entry name" value="Resolvase-like_N_sf"/>
</dbReference>
<dbReference type="GO" id="GO:0000150">
    <property type="term" value="F:DNA strand exchange activity"/>
    <property type="evidence" value="ECO:0007669"/>
    <property type="project" value="InterPro"/>
</dbReference>
<dbReference type="Proteomes" id="UP000261023">
    <property type="component" value="Unassembled WGS sequence"/>
</dbReference>
<accession>A0A3E3DRY1</accession>
<dbReference type="RefSeq" id="WP_006772937.1">
    <property type="nucleotide sequence ID" value="NZ_CAJKZF010000019.1"/>
</dbReference>
<gene>
    <name evidence="3" type="ORF">DWX31_07570</name>
    <name evidence="4" type="ORF">DXC39_20770</name>
    <name evidence="2" type="ORF">GNE07_07675</name>
</gene>
<evidence type="ECO:0000313" key="3">
    <source>
        <dbReference type="EMBL" id="RGD71428.1"/>
    </source>
</evidence>
<dbReference type="SUPFAM" id="SSF53041">
    <property type="entry name" value="Resolvase-like"/>
    <property type="match status" value="1"/>
</dbReference>
<evidence type="ECO:0000313" key="4">
    <source>
        <dbReference type="EMBL" id="RGM00582.1"/>
    </source>
</evidence>
<feature type="domain" description="Resolvase/invertase-type recombinase catalytic" evidence="1">
    <location>
        <begin position="8"/>
        <end position="128"/>
    </location>
</feature>
<organism evidence="3 5">
    <name type="scientific">Hungatella hathewayi</name>
    <dbReference type="NCBI Taxonomy" id="154046"/>
    <lineage>
        <taxon>Bacteria</taxon>
        <taxon>Bacillati</taxon>
        <taxon>Bacillota</taxon>
        <taxon>Clostridia</taxon>
        <taxon>Lachnospirales</taxon>
        <taxon>Lachnospiraceae</taxon>
        <taxon>Hungatella</taxon>
    </lineage>
</organism>
<dbReference type="Proteomes" id="UP000434223">
    <property type="component" value="Unassembled WGS sequence"/>
</dbReference>
<dbReference type="EMBL" id="WNME01000004">
    <property type="protein sequence ID" value="MUB62935.1"/>
    <property type="molecule type" value="Genomic_DNA"/>
</dbReference>
<reference evidence="2 7" key="2">
    <citation type="submission" date="2019-09" db="EMBL/GenBank/DDBJ databases">
        <title>Draft genome sequencing of Hungatella hathewayi 123Y-2.</title>
        <authorList>
            <person name="Lv Q."/>
            <person name="Li S."/>
        </authorList>
    </citation>
    <scope>NUCLEOTIDE SEQUENCE [LARGE SCALE GENOMIC DNA]</scope>
    <source>
        <strain evidence="2 7">123Y-2</strain>
    </source>
</reference>
<dbReference type="InterPro" id="IPR006119">
    <property type="entry name" value="Resolv_N"/>
</dbReference>
<evidence type="ECO:0000313" key="7">
    <source>
        <dbReference type="Proteomes" id="UP000434223"/>
    </source>
</evidence>
<dbReference type="AlphaFoldDB" id="A0A3E3DRY1"/>
<evidence type="ECO:0000313" key="6">
    <source>
        <dbReference type="Proteomes" id="UP000261257"/>
    </source>
</evidence>
<protein>
    <recommendedName>
        <fullName evidence="1">Resolvase/invertase-type recombinase catalytic domain-containing protein</fullName>
    </recommendedName>
</protein>
<dbReference type="EMBL" id="QTJW01000004">
    <property type="protein sequence ID" value="RGD71428.1"/>
    <property type="molecule type" value="Genomic_DNA"/>
</dbReference>
<dbReference type="EMBL" id="QSSQ01000025">
    <property type="protein sequence ID" value="RGM00582.1"/>
    <property type="molecule type" value="Genomic_DNA"/>
</dbReference>
<dbReference type="OrthoDB" id="5319803at2"/>
<dbReference type="Pfam" id="PF00239">
    <property type="entry name" value="Resolvase"/>
    <property type="match status" value="1"/>
</dbReference>
<dbReference type="SMART" id="SM00857">
    <property type="entry name" value="Resolvase"/>
    <property type="match status" value="1"/>
</dbReference>
<sequence length="155" mass="17184">MDQIEKRVWGYCRCGGADQTDIENQVEQLKQYAESCGYTLSGYTVGHGSSLEPDSPDMAEIERAAKEYAADTLLINAASRLSRKTVELLGSLKYIAQIPMNVECVNGTDLSADSPFKDIVMAMSECMRSVGPEYEAKYEEDYELDLNDGSEELGR</sequence>
<proteinExistence type="predicted"/>
<dbReference type="GO" id="GO:0003677">
    <property type="term" value="F:DNA binding"/>
    <property type="evidence" value="ECO:0007669"/>
    <property type="project" value="InterPro"/>
</dbReference>
<comment type="caution">
    <text evidence="3">The sequence shown here is derived from an EMBL/GenBank/DDBJ whole genome shotgun (WGS) entry which is preliminary data.</text>
</comment>
<dbReference type="GeneID" id="93147958"/>
<dbReference type="Proteomes" id="UP000261257">
    <property type="component" value="Unassembled WGS sequence"/>
</dbReference>
<dbReference type="Gene3D" id="3.40.50.1390">
    <property type="entry name" value="Resolvase, N-terminal catalytic domain"/>
    <property type="match status" value="1"/>
</dbReference>
<evidence type="ECO:0000313" key="5">
    <source>
        <dbReference type="Proteomes" id="UP000261023"/>
    </source>
</evidence>
<reference evidence="5 6" key="1">
    <citation type="submission" date="2018-08" db="EMBL/GenBank/DDBJ databases">
        <title>A genome reference for cultivated species of the human gut microbiota.</title>
        <authorList>
            <person name="Zou Y."/>
            <person name="Xue W."/>
            <person name="Luo G."/>
        </authorList>
    </citation>
    <scope>NUCLEOTIDE SEQUENCE [LARGE SCALE GENOMIC DNA]</scope>
    <source>
        <strain evidence="3 5">AF19-13AC</strain>
        <strain evidence="4 6">TF05-11AC</strain>
    </source>
</reference>